<evidence type="ECO:0000313" key="2">
    <source>
        <dbReference type="EMBL" id="ANZ49577.1"/>
    </source>
</evidence>
<evidence type="ECO:0000256" key="1">
    <source>
        <dbReference type="SAM" id="Phobius"/>
    </source>
</evidence>
<feature type="transmembrane region" description="Helical" evidence="1">
    <location>
        <begin position="51"/>
        <end position="71"/>
    </location>
</feature>
<dbReference type="GeneID" id="29062069"/>
<evidence type="ECO:0000313" key="3">
    <source>
        <dbReference type="Proteomes" id="UP000202923"/>
    </source>
</evidence>
<dbReference type="RefSeq" id="YP_009278830.1">
    <property type="nucleotide sequence ID" value="NC_031010.1"/>
</dbReference>
<dbReference type="Proteomes" id="UP000202923">
    <property type="component" value="Genome"/>
</dbReference>
<reference evidence="2 3" key="1">
    <citation type="submission" date="2016-06" db="EMBL/GenBank/DDBJ databases">
        <authorList>
            <person name="Kjaerup R.B."/>
            <person name="Dalgaard T.S."/>
            <person name="Juul-Madsen H.R."/>
        </authorList>
    </citation>
    <scope>NUCLEOTIDE SEQUENCE [LARGE SCALE GENOMIC DNA]</scope>
</reference>
<keyword evidence="1" id="KW-0472">Membrane</keyword>
<protein>
    <submittedName>
        <fullName evidence="2">Uncharacterized protein</fullName>
    </submittedName>
</protein>
<organism evidence="2 3">
    <name type="scientific">Erwinia phage vB_EamM_Kwan</name>
    <dbReference type="NCBI Taxonomy" id="1883374"/>
    <lineage>
        <taxon>Viruses</taxon>
        <taxon>Duplodnaviria</taxon>
        <taxon>Heunggongvirae</taxon>
        <taxon>Uroviricota</taxon>
        <taxon>Caudoviricetes</taxon>
        <taxon>Chimalliviridae</taxon>
        <taxon>Wellingtonvirus</taxon>
        <taxon>Wellingtonvirus wellington</taxon>
    </lineage>
</organism>
<dbReference type="EMBL" id="KX397369">
    <property type="protein sequence ID" value="ANZ49577.1"/>
    <property type="molecule type" value="Genomic_DNA"/>
</dbReference>
<name>A0A1B2IE67_9CAUD</name>
<gene>
    <name evidence="2" type="ORF">KWAN_225</name>
</gene>
<proteinExistence type="predicted"/>
<keyword evidence="1" id="KW-1133">Transmembrane helix</keyword>
<feature type="transmembrane region" description="Helical" evidence="1">
    <location>
        <begin position="15"/>
        <end position="39"/>
    </location>
</feature>
<dbReference type="KEGG" id="vg:29062069"/>
<sequence length="88" mass="10024">MKTPTTLERAVARDLFLALACVLGQLAYTSIAVLVLYHYTKVDLDDLLAWWFTYLGIGLPLITAYVVDYVTTLEERSHYGRRLGDIKQ</sequence>
<accession>A0A1B2IE67</accession>
<keyword evidence="1" id="KW-0812">Transmembrane</keyword>